<protein>
    <submittedName>
        <fullName evidence="2">Uncharacterized protein</fullName>
    </submittedName>
</protein>
<dbReference type="AlphaFoldDB" id="A0A2J0PZI9"/>
<dbReference type="Proteomes" id="UP000229974">
    <property type="component" value="Unassembled WGS sequence"/>
</dbReference>
<accession>A0A2J0PZI9</accession>
<name>A0A2J0PZI9_9ENTR</name>
<sequence>MNSSDADRLIDKLIGEAALSLLKERGPVTTEGLVQRLRNMQAYETDPQRRETLARVIAEISSGTVAFKGRRTAQGRIQREGSLKNNRDNVLPLFGNGKPSDPKKIH</sequence>
<comment type="caution">
    <text evidence="2">The sequence shown here is derived from an EMBL/GenBank/DDBJ whole genome shotgun (WGS) entry which is preliminary data.</text>
</comment>
<evidence type="ECO:0000313" key="2">
    <source>
        <dbReference type="EMBL" id="PJD85760.1"/>
    </source>
</evidence>
<dbReference type="RefSeq" id="WP_047717804.1">
    <property type="nucleotide sequence ID" value="NZ_CP060480.1"/>
</dbReference>
<feature type="region of interest" description="Disordered" evidence="1">
    <location>
        <begin position="80"/>
        <end position="106"/>
    </location>
</feature>
<evidence type="ECO:0000313" key="3">
    <source>
        <dbReference type="Proteomes" id="UP000229974"/>
    </source>
</evidence>
<dbReference type="OrthoDB" id="6539751at2"/>
<dbReference type="EMBL" id="NEEW01000005">
    <property type="protein sequence ID" value="PJD85760.1"/>
    <property type="molecule type" value="Genomic_DNA"/>
</dbReference>
<dbReference type="STRING" id="301102.BFV66_09365"/>
<proteinExistence type="predicted"/>
<gene>
    <name evidence="2" type="ORF">B9Q30_07525</name>
</gene>
<evidence type="ECO:0000256" key="1">
    <source>
        <dbReference type="SAM" id="MobiDB-lite"/>
    </source>
</evidence>
<reference evidence="2 3" key="1">
    <citation type="journal article" date="2017" name="J. Antimicrob. Chemother.">
        <title>Characterization of the population structure, drug resistance mechanisms and plasmids of the community-associated Enterobacter cloacae complex in China.</title>
        <authorList>
            <person name="Zhou K."/>
            <person name="Yu W."/>
            <person name="Cao X."/>
            <person name="Shen P."/>
            <person name="Lu H."/>
            <person name="Luo Q."/>
            <person name="Rossen J.W.A."/>
            <person name="Xiao Y."/>
        </authorList>
    </citation>
    <scope>NUCLEOTIDE SEQUENCE [LARGE SCALE GENOMIC DNA]</scope>
    <source>
        <strain evidence="2 3">ECC904</strain>
    </source>
</reference>
<organism evidence="2 3">
    <name type="scientific">Enterobacter hormaechei</name>
    <dbReference type="NCBI Taxonomy" id="158836"/>
    <lineage>
        <taxon>Bacteria</taxon>
        <taxon>Pseudomonadati</taxon>
        <taxon>Pseudomonadota</taxon>
        <taxon>Gammaproteobacteria</taxon>
        <taxon>Enterobacterales</taxon>
        <taxon>Enterobacteriaceae</taxon>
        <taxon>Enterobacter</taxon>
        <taxon>Enterobacter cloacae complex</taxon>
    </lineage>
</organism>